<accession>A0A1Y2B7Z3</accession>
<dbReference type="InParanoid" id="A0A1Y2B7Z3"/>
<organism evidence="2 3">
    <name type="scientific">Naematelia encephala</name>
    <dbReference type="NCBI Taxonomy" id="71784"/>
    <lineage>
        <taxon>Eukaryota</taxon>
        <taxon>Fungi</taxon>
        <taxon>Dikarya</taxon>
        <taxon>Basidiomycota</taxon>
        <taxon>Agaricomycotina</taxon>
        <taxon>Tremellomycetes</taxon>
        <taxon>Tremellales</taxon>
        <taxon>Naemateliaceae</taxon>
        <taxon>Naematelia</taxon>
    </lineage>
</organism>
<evidence type="ECO:0000313" key="2">
    <source>
        <dbReference type="EMBL" id="ORY30225.1"/>
    </source>
</evidence>
<sequence length="535" mass="59719">MSHQSLPSYPSYDTYRPGGYSYGNPQASTSYAPTSATHTPSRPPTPQQSRYHGYRQASTSSNAGWTGPSAAATQPGYSSGGNEEGPVYPVGFIPSSDSRPHDNTSTRRHKRYGKMYNLVPPSGYAQSQGQFEGYSSQYFQGAHNMMGSQVSVASAASQWVPAPKQYIVSSPAIQTQTSRDYLPPMNFSQTSLVNLETEQFAESRPPSAAGVATSSRDRRTSQTSVRPPQQSNAYIDFVRVPKGTSEPGDPSQVPQPKPKQNFLQRVIGKRQDPRPSTNPLSKFLKLNRSTQAFSEASTGTRGPYEQLHGSQSGSRSGPQTILSVSRASRPRRATEASDVVKFVDLNSDLNILLRDRSGQIPWGTMTWLEKFCTGQGDSLRGIRQLEEKTYHRFGFARWRRTLDLPERSTRRVKRSFNPEGIAALDACSTFVQSGDERTQMDIGTMVQTLESQETFSGMQAVLHASKLPSHQTRWLLKNYFGDSKAGIRSCRRLAYEDFCKEEKRTIAWYIQEDERERREAEREALPNITYVQVEP</sequence>
<proteinExistence type="predicted"/>
<dbReference type="AlphaFoldDB" id="A0A1Y2B7Z3"/>
<feature type="region of interest" description="Disordered" evidence="1">
    <location>
        <begin position="267"/>
        <end position="330"/>
    </location>
</feature>
<feature type="compositionally biased region" description="Polar residues" evidence="1">
    <location>
        <begin position="308"/>
        <end position="326"/>
    </location>
</feature>
<gene>
    <name evidence="2" type="ORF">BCR39DRAFT_505243</name>
</gene>
<feature type="region of interest" description="Disordered" evidence="1">
    <location>
        <begin position="240"/>
        <end position="259"/>
    </location>
</feature>
<protein>
    <submittedName>
        <fullName evidence="2">Uncharacterized protein</fullName>
    </submittedName>
</protein>
<name>A0A1Y2B7Z3_9TREE</name>
<comment type="caution">
    <text evidence="2">The sequence shown here is derived from an EMBL/GenBank/DDBJ whole genome shotgun (WGS) entry which is preliminary data.</text>
</comment>
<reference evidence="2 3" key="1">
    <citation type="submission" date="2016-07" db="EMBL/GenBank/DDBJ databases">
        <title>Pervasive Adenine N6-methylation of Active Genes in Fungi.</title>
        <authorList>
            <consortium name="DOE Joint Genome Institute"/>
            <person name="Mondo S.J."/>
            <person name="Dannebaum R.O."/>
            <person name="Kuo R.C."/>
            <person name="Labutti K."/>
            <person name="Haridas S."/>
            <person name="Kuo A."/>
            <person name="Salamov A."/>
            <person name="Ahrendt S.R."/>
            <person name="Lipzen A."/>
            <person name="Sullivan W."/>
            <person name="Andreopoulos W.B."/>
            <person name="Clum A."/>
            <person name="Lindquist E."/>
            <person name="Daum C."/>
            <person name="Ramamoorthy G.K."/>
            <person name="Gryganskyi A."/>
            <person name="Culley D."/>
            <person name="Magnuson J.K."/>
            <person name="James T.Y."/>
            <person name="O'Malley M.A."/>
            <person name="Stajich J.E."/>
            <person name="Spatafora J.W."/>
            <person name="Visel A."/>
            <person name="Grigoriev I.V."/>
        </authorList>
    </citation>
    <scope>NUCLEOTIDE SEQUENCE [LARGE SCALE GENOMIC DNA]</scope>
    <source>
        <strain evidence="2 3">68-887.2</strain>
    </source>
</reference>
<evidence type="ECO:0000313" key="3">
    <source>
        <dbReference type="Proteomes" id="UP000193986"/>
    </source>
</evidence>
<keyword evidence="3" id="KW-1185">Reference proteome</keyword>
<evidence type="ECO:0000256" key="1">
    <source>
        <dbReference type="SAM" id="MobiDB-lite"/>
    </source>
</evidence>
<dbReference type="Proteomes" id="UP000193986">
    <property type="component" value="Unassembled WGS sequence"/>
</dbReference>
<feature type="compositionally biased region" description="Polar residues" evidence="1">
    <location>
        <begin position="287"/>
        <end position="300"/>
    </location>
</feature>
<dbReference type="EMBL" id="MCFC01000021">
    <property type="protein sequence ID" value="ORY30225.1"/>
    <property type="molecule type" value="Genomic_DNA"/>
</dbReference>
<feature type="compositionally biased region" description="Polar residues" evidence="1">
    <location>
        <begin position="23"/>
        <end position="40"/>
    </location>
</feature>
<feature type="region of interest" description="Disordered" evidence="1">
    <location>
        <begin position="1"/>
        <end position="109"/>
    </location>
</feature>
<feature type="region of interest" description="Disordered" evidence="1">
    <location>
        <begin position="200"/>
        <end position="235"/>
    </location>
</feature>